<organism evidence="3 4">
    <name type="scientific">Plantactinospora solaniradicis</name>
    <dbReference type="NCBI Taxonomy" id="1723736"/>
    <lineage>
        <taxon>Bacteria</taxon>
        <taxon>Bacillati</taxon>
        <taxon>Actinomycetota</taxon>
        <taxon>Actinomycetes</taxon>
        <taxon>Micromonosporales</taxon>
        <taxon>Micromonosporaceae</taxon>
        <taxon>Plantactinospora</taxon>
    </lineage>
</organism>
<feature type="transmembrane region" description="Helical" evidence="2">
    <location>
        <begin position="348"/>
        <end position="370"/>
    </location>
</feature>
<accession>A0ABW1KG66</accession>
<sequence length="567" mass="59692">MHLRGRPLLRPAGIAGLLIATGLAWRAWLTALVVPRTNSDEALIGLMATDIARGDAAPVFLYGQHYMGALEAWFAAVAVWLAGPSVPALRLSTTVAFAVFAVLLYRLTARLYTPWFAVCVTAALVLGSDRVLKDQLIANGFAWIVPGCAALFWGALRLGGPSSRDKSRPGGPSRQDQPPSGGQAGTDELRPPGPRGSRLVGFAGWGLVAGLVAWTDWLAAPYLLGAVAVLLAGCRRELLGRAGLLAGAGFLVGVAPQLLHDLTSPLADNSTLAYLRMVFGQDAPGQPPNTLARLHGGLMVGVPMRMGLCGPGSCTPLAQLCGPVVVGSLIGVVLLAGRRLRQDLRDGAVHAAGRLGLAVPGLLTIGLYTASSPAGTTPTESVRYLCCLVISLPVVLWPIWSTARRTGRAWSAWPARAAIAVLVATAGTASLAVLSTVDGHRRAAADERELIAELDRRGIDRLYTDYWTCQRLMFATERRIGCASVTAELRRGTDKDPGARRRIEAAARPAYVFPAGKPEATAFVGYLRGLPDGPAVLAGAVQVAGYRLYVPTGRLAVPVDRADNSAR</sequence>
<feature type="transmembrane region" description="Helical" evidence="2">
    <location>
        <begin position="413"/>
        <end position="434"/>
    </location>
</feature>
<protein>
    <recommendedName>
        <fullName evidence="5">Glycosyltransferase RgtA/B/C/D-like domain-containing protein</fullName>
    </recommendedName>
</protein>
<feature type="transmembrane region" description="Helical" evidence="2">
    <location>
        <begin position="12"/>
        <end position="34"/>
    </location>
</feature>
<dbReference type="RefSeq" id="WP_377426424.1">
    <property type="nucleotide sequence ID" value="NZ_JBHSPR010000023.1"/>
</dbReference>
<feature type="transmembrane region" description="Helical" evidence="2">
    <location>
        <begin position="111"/>
        <end position="129"/>
    </location>
</feature>
<dbReference type="Proteomes" id="UP001596203">
    <property type="component" value="Unassembled WGS sequence"/>
</dbReference>
<feature type="transmembrane region" description="Helical" evidence="2">
    <location>
        <begin position="88"/>
        <end position="105"/>
    </location>
</feature>
<name>A0ABW1KG66_9ACTN</name>
<reference evidence="4" key="1">
    <citation type="journal article" date="2019" name="Int. J. Syst. Evol. Microbiol.">
        <title>The Global Catalogue of Microorganisms (GCM) 10K type strain sequencing project: providing services to taxonomists for standard genome sequencing and annotation.</title>
        <authorList>
            <consortium name="The Broad Institute Genomics Platform"/>
            <consortium name="The Broad Institute Genome Sequencing Center for Infectious Disease"/>
            <person name="Wu L."/>
            <person name="Ma J."/>
        </authorList>
    </citation>
    <scope>NUCLEOTIDE SEQUENCE [LARGE SCALE GENOMIC DNA]</scope>
    <source>
        <strain evidence="4">ZS-35-S2</strain>
    </source>
</reference>
<evidence type="ECO:0008006" key="5">
    <source>
        <dbReference type="Google" id="ProtNLM"/>
    </source>
</evidence>
<evidence type="ECO:0000313" key="3">
    <source>
        <dbReference type="EMBL" id="MFC6019914.1"/>
    </source>
</evidence>
<keyword evidence="2" id="KW-1133">Transmembrane helix</keyword>
<keyword evidence="2" id="KW-0472">Membrane</keyword>
<feature type="transmembrane region" description="Helical" evidence="2">
    <location>
        <begin position="136"/>
        <end position="156"/>
    </location>
</feature>
<gene>
    <name evidence="3" type="ORF">ACFP2T_27415</name>
</gene>
<feature type="transmembrane region" description="Helical" evidence="2">
    <location>
        <begin position="238"/>
        <end position="259"/>
    </location>
</feature>
<keyword evidence="2" id="KW-0812">Transmembrane</keyword>
<feature type="transmembrane region" description="Helical" evidence="2">
    <location>
        <begin position="202"/>
        <end position="231"/>
    </location>
</feature>
<feature type="transmembrane region" description="Helical" evidence="2">
    <location>
        <begin position="382"/>
        <end position="401"/>
    </location>
</feature>
<keyword evidence="4" id="KW-1185">Reference proteome</keyword>
<feature type="transmembrane region" description="Helical" evidence="2">
    <location>
        <begin position="317"/>
        <end position="336"/>
    </location>
</feature>
<comment type="caution">
    <text evidence="3">The sequence shown here is derived from an EMBL/GenBank/DDBJ whole genome shotgun (WGS) entry which is preliminary data.</text>
</comment>
<evidence type="ECO:0000313" key="4">
    <source>
        <dbReference type="Proteomes" id="UP001596203"/>
    </source>
</evidence>
<dbReference type="EMBL" id="JBHSPR010000023">
    <property type="protein sequence ID" value="MFC6019914.1"/>
    <property type="molecule type" value="Genomic_DNA"/>
</dbReference>
<feature type="transmembrane region" description="Helical" evidence="2">
    <location>
        <begin position="63"/>
        <end position="81"/>
    </location>
</feature>
<feature type="region of interest" description="Disordered" evidence="1">
    <location>
        <begin position="162"/>
        <end position="192"/>
    </location>
</feature>
<evidence type="ECO:0000256" key="2">
    <source>
        <dbReference type="SAM" id="Phobius"/>
    </source>
</evidence>
<proteinExistence type="predicted"/>
<evidence type="ECO:0000256" key="1">
    <source>
        <dbReference type="SAM" id="MobiDB-lite"/>
    </source>
</evidence>